<proteinExistence type="predicted"/>
<keyword evidence="1" id="KW-0472">Membrane</keyword>
<comment type="caution">
    <text evidence="2">The sequence shown here is derived from an EMBL/GenBank/DDBJ whole genome shotgun (WGS) entry which is preliminary data.</text>
</comment>
<feature type="transmembrane region" description="Helical" evidence="1">
    <location>
        <begin position="285"/>
        <end position="307"/>
    </location>
</feature>
<protein>
    <submittedName>
        <fullName evidence="2">Uncharacterized protein</fullName>
    </submittedName>
</protein>
<reference evidence="2" key="1">
    <citation type="submission" date="2020-05" db="EMBL/GenBank/DDBJ databases">
        <title>Mycena genomes resolve the evolution of fungal bioluminescence.</title>
        <authorList>
            <person name="Tsai I.J."/>
        </authorList>
    </citation>
    <scope>NUCLEOTIDE SEQUENCE</scope>
    <source>
        <strain evidence="2">160909Yilan</strain>
    </source>
</reference>
<sequence>MNTVNLNSILRHHKLPCFSRDVTPSSLRRPHPSATTMEYAVDASEFTTYWRNMLFSLYATSTTLLLYGIYALLFILSLRTARRPNASEKRIFIVTTYTMFLLATAQMILWFCTTGISVRIVQDLIQQNTVESSLRLWRIYFQFDVAQNIVFVINNCATDLLFLYRCYIIWGSRWRVITLPALCILVTVVLGIVVTVSYDSMTQVHYIDRRAPFIMNVVTNAILVCLTAGRVWWMQREIRILIGAASPPRYAAVVSMILESGSIYWLCLILQVVAQSLAPSSASSIFLGLSTGLTQQVVNIAPTLLVVRAKWGDHDRDQTTKSRVFTPGLVFRTSSLEVGTSLRPTESASGIEMKRTSSEVFEA</sequence>
<keyword evidence="3" id="KW-1185">Reference proteome</keyword>
<feature type="transmembrane region" description="Helical" evidence="1">
    <location>
        <begin position="210"/>
        <end position="229"/>
    </location>
</feature>
<evidence type="ECO:0000313" key="3">
    <source>
        <dbReference type="Proteomes" id="UP000623467"/>
    </source>
</evidence>
<feature type="transmembrane region" description="Helical" evidence="1">
    <location>
        <begin position="55"/>
        <end position="78"/>
    </location>
</feature>
<evidence type="ECO:0000313" key="2">
    <source>
        <dbReference type="EMBL" id="KAF7367801.1"/>
    </source>
</evidence>
<dbReference type="Proteomes" id="UP000623467">
    <property type="component" value="Unassembled WGS sequence"/>
</dbReference>
<name>A0A8H6YZU4_9AGAR</name>
<keyword evidence="1" id="KW-1133">Transmembrane helix</keyword>
<feature type="transmembrane region" description="Helical" evidence="1">
    <location>
        <begin position="176"/>
        <end position="198"/>
    </location>
</feature>
<dbReference type="AlphaFoldDB" id="A0A8H6YZU4"/>
<feature type="transmembrane region" description="Helical" evidence="1">
    <location>
        <begin position="90"/>
        <end position="111"/>
    </location>
</feature>
<keyword evidence="1" id="KW-0812">Transmembrane</keyword>
<feature type="transmembrane region" description="Helical" evidence="1">
    <location>
        <begin position="250"/>
        <end position="273"/>
    </location>
</feature>
<evidence type="ECO:0000256" key="1">
    <source>
        <dbReference type="SAM" id="Phobius"/>
    </source>
</evidence>
<organism evidence="2 3">
    <name type="scientific">Mycena sanguinolenta</name>
    <dbReference type="NCBI Taxonomy" id="230812"/>
    <lineage>
        <taxon>Eukaryota</taxon>
        <taxon>Fungi</taxon>
        <taxon>Dikarya</taxon>
        <taxon>Basidiomycota</taxon>
        <taxon>Agaricomycotina</taxon>
        <taxon>Agaricomycetes</taxon>
        <taxon>Agaricomycetidae</taxon>
        <taxon>Agaricales</taxon>
        <taxon>Marasmiineae</taxon>
        <taxon>Mycenaceae</taxon>
        <taxon>Mycena</taxon>
    </lineage>
</organism>
<gene>
    <name evidence="2" type="ORF">MSAN_00844300</name>
</gene>
<dbReference type="OrthoDB" id="3039972at2759"/>
<dbReference type="EMBL" id="JACAZH010000005">
    <property type="protein sequence ID" value="KAF7367801.1"/>
    <property type="molecule type" value="Genomic_DNA"/>
</dbReference>
<accession>A0A8H6YZU4</accession>